<dbReference type="AlphaFoldDB" id="A0A343WGZ6"/>
<dbReference type="InterPro" id="IPR036682">
    <property type="entry name" value="OS_D_A10/PebIII_sf"/>
</dbReference>
<evidence type="ECO:0000313" key="2">
    <source>
        <dbReference type="EMBL" id="AWC68020.1"/>
    </source>
</evidence>
<dbReference type="Pfam" id="PF03392">
    <property type="entry name" value="OS-D"/>
    <property type="match status" value="1"/>
</dbReference>
<keyword evidence="1" id="KW-0732">Signal</keyword>
<sequence length="106" mass="12029">MMNTLCVLTVLLALGSALQLNVSPELADQYLQDKVFTMQQLKCVVGTGFCDVIGNMIKADAVEVLTNNCAKCTASERYTSDRVWSYVRQYYPAYYNTIYNMYVRRG</sequence>
<gene>
    <name evidence="2" type="primary">CSP7</name>
</gene>
<dbReference type="PANTHER" id="PTHR11257">
    <property type="entry name" value="CHEMOSENSORY PROTEIN-RELATED"/>
    <property type="match status" value="1"/>
</dbReference>
<feature type="chain" id="PRO_5017030634" evidence="1">
    <location>
        <begin position="18"/>
        <end position="106"/>
    </location>
</feature>
<dbReference type="InterPro" id="IPR005055">
    <property type="entry name" value="A10/PebIII"/>
</dbReference>
<evidence type="ECO:0000256" key="1">
    <source>
        <dbReference type="SAM" id="SignalP"/>
    </source>
</evidence>
<organism evidence="2">
    <name type="scientific">Matsumurasca onukii</name>
    <name type="common">Tea green leafhopper</name>
    <name type="synonym">Empoasca onukii</name>
    <dbReference type="NCBI Taxonomy" id="2912585"/>
    <lineage>
        <taxon>Eukaryota</taxon>
        <taxon>Metazoa</taxon>
        <taxon>Ecdysozoa</taxon>
        <taxon>Arthropoda</taxon>
        <taxon>Hexapoda</taxon>
        <taxon>Insecta</taxon>
        <taxon>Pterygota</taxon>
        <taxon>Neoptera</taxon>
        <taxon>Paraneoptera</taxon>
        <taxon>Hemiptera</taxon>
        <taxon>Auchenorrhyncha</taxon>
        <taxon>Membracoidea</taxon>
        <taxon>Cicadellidae</taxon>
        <taxon>Typhlocybinae</taxon>
        <taxon>Empoascini</taxon>
        <taxon>Matsumurasca</taxon>
    </lineage>
</organism>
<dbReference type="Gene3D" id="1.10.2080.10">
    <property type="entry name" value="Insect odorant-binding protein A10/Ejaculatory bulb-specific protein 3"/>
    <property type="match status" value="1"/>
</dbReference>
<feature type="signal peptide" evidence="1">
    <location>
        <begin position="1"/>
        <end position="17"/>
    </location>
</feature>
<dbReference type="EMBL" id="MF509600">
    <property type="protein sequence ID" value="AWC68020.1"/>
    <property type="molecule type" value="mRNA"/>
</dbReference>
<dbReference type="PANTHER" id="PTHR11257:SF11">
    <property type="entry name" value="CHEMOSENSORY PROTEIN 17"/>
    <property type="match status" value="1"/>
</dbReference>
<accession>A0A343WGZ6</accession>
<name>A0A343WGZ6_MATON</name>
<dbReference type="SUPFAM" id="SSF100910">
    <property type="entry name" value="Chemosensory protein Csp2"/>
    <property type="match status" value="1"/>
</dbReference>
<reference evidence="2" key="1">
    <citation type="submission" date="2017-07" db="EMBL/GenBank/DDBJ databases">
        <authorList>
            <person name="Sun Z.S."/>
            <person name="Albrecht U."/>
            <person name="Echele G."/>
            <person name="Lee C.C."/>
        </authorList>
    </citation>
    <scope>NUCLEOTIDE SEQUENCE</scope>
</reference>
<proteinExistence type="evidence at transcript level"/>
<protein>
    <submittedName>
        <fullName evidence="2">Chemosensory protein 7</fullName>
    </submittedName>
</protein>